<organism evidence="1 2">
    <name type="scientific">Microbacterium phage Megan</name>
    <dbReference type="NCBI Taxonomy" id="2656551"/>
    <lineage>
        <taxon>Viruses</taxon>
        <taxon>Duplodnaviria</taxon>
        <taxon>Heunggongvirae</taxon>
        <taxon>Uroviricota</taxon>
        <taxon>Caudoviricetes</taxon>
        <taxon>Hodgkinviridae</taxon>
        <taxon>Meganvirus</taxon>
        <taxon>Meganvirus megan</taxon>
    </lineage>
</organism>
<dbReference type="EMBL" id="MN586020">
    <property type="protein sequence ID" value="QGJ92706.1"/>
    <property type="molecule type" value="Genomic_DNA"/>
</dbReference>
<sequence length="84" mass="9007">MTTHMLTDDDRTAIKSILEQWRESGVLNPLLPIDVDVDGDGITDAWGLDDDGEVIFVSGASLPYTVYASDGDDVIEHEGAPSDG</sequence>
<dbReference type="RefSeq" id="YP_010751327.1">
    <property type="nucleotide sequence ID" value="NC_073368.1"/>
</dbReference>
<proteinExistence type="predicted"/>
<protein>
    <submittedName>
        <fullName evidence="1">Uncharacterized protein</fullName>
    </submittedName>
</protein>
<evidence type="ECO:0000313" key="2">
    <source>
        <dbReference type="Proteomes" id="UP000425388"/>
    </source>
</evidence>
<reference evidence="1 2" key="1">
    <citation type="submission" date="2019-10" db="EMBL/GenBank/DDBJ databases">
        <authorList>
            <person name="Abad L.A."/>
            <person name="AUll H.A."/>
            <person name="Garlena R.A."/>
            <person name="Russell D.A."/>
            <person name="Pope W.H."/>
            <person name="Jacobs-Sera D."/>
            <person name="Hatfull G.F."/>
        </authorList>
    </citation>
    <scope>NUCLEOTIDE SEQUENCE [LARGE SCALE GENOMIC DNA]</scope>
</reference>
<name>A0A649VK04_9CAUD</name>
<dbReference type="KEGG" id="vg:80004993"/>
<accession>A0A649VK04</accession>
<gene>
    <name evidence="1" type="primary">36</name>
    <name evidence="1" type="ORF">PBI_MEGAN_36</name>
</gene>
<dbReference type="GeneID" id="80004993"/>
<evidence type="ECO:0000313" key="1">
    <source>
        <dbReference type="EMBL" id="QGJ92706.1"/>
    </source>
</evidence>
<keyword evidence="2" id="KW-1185">Reference proteome</keyword>
<dbReference type="Proteomes" id="UP000425388">
    <property type="component" value="Segment"/>
</dbReference>